<reference evidence="2" key="1">
    <citation type="submission" date="2016-12" db="EMBL/GenBank/DDBJ databases">
        <title>Discovery of methanogenic haloarchaea.</title>
        <authorList>
            <person name="Sorokin D.Y."/>
            <person name="Makarova K.S."/>
            <person name="Abbas B."/>
            <person name="Ferrer M."/>
            <person name="Golyshin P.N."/>
        </authorList>
    </citation>
    <scope>NUCLEOTIDE SEQUENCE [LARGE SCALE GENOMIC DNA]</scope>
    <source>
        <strain evidence="2">HMET1</strain>
    </source>
</reference>
<organism evidence="2 3">
    <name type="scientific">Methanohalarchaeum thermophilum</name>
    <dbReference type="NCBI Taxonomy" id="1903181"/>
    <lineage>
        <taxon>Archaea</taxon>
        <taxon>Methanobacteriati</taxon>
        <taxon>Methanobacteriota</taxon>
        <taxon>Methanonatronarchaeia</taxon>
        <taxon>Methanonatronarchaeales</taxon>
        <taxon>Methanonatronarchaeaceae</taxon>
        <taxon>Candidatus Methanohalarchaeum</taxon>
    </lineage>
</organism>
<dbReference type="InParanoid" id="A0A1Q6DWQ1"/>
<accession>A0A1Q6DWQ1</accession>
<dbReference type="EMBL" id="MSDW01000001">
    <property type="protein sequence ID" value="OKY78791.1"/>
    <property type="molecule type" value="Genomic_DNA"/>
</dbReference>
<evidence type="ECO:0000313" key="3">
    <source>
        <dbReference type="Proteomes" id="UP000185744"/>
    </source>
</evidence>
<sequence length="142" mass="17040">MNERISTKEAKEDNKIPIKPETEKGQIKLEIDKAKDKFDEIPEMTVETIVLHEQRQKFFQKLRENGFKHLAWTPGIRDVFYHEEKDILVVNLEGDIKIYTNNTFEDIEKEIQEYPKPEVSLGENYDRRFEKGKEHYKKQKNN</sequence>
<gene>
    <name evidence="2" type="ORF">BTN85_1294</name>
</gene>
<proteinExistence type="predicted"/>
<evidence type="ECO:0000313" key="2">
    <source>
        <dbReference type="EMBL" id="OKY78791.1"/>
    </source>
</evidence>
<dbReference type="AlphaFoldDB" id="A0A1Q6DWQ1"/>
<evidence type="ECO:0000256" key="1">
    <source>
        <dbReference type="SAM" id="MobiDB-lite"/>
    </source>
</evidence>
<name>A0A1Q6DWQ1_METT1</name>
<comment type="caution">
    <text evidence="2">The sequence shown here is derived from an EMBL/GenBank/DDBJ whole genome shotgun (WGS) entry which is preliminary data.</text>
</comment>
<keyword evidence="3" id="KW-1185">Reference proteome</keyword>
<dbReference type="Proteomes" id="UP000185744">
    <property type="component" value="Unassembled WGS sequence"/>
</dbReference>
<protein>
    <submittedName>
        <fullName evidence="2">Uncharacterized protein</fullName>
    </submittedName>
</protein>
<feature type="region of interest" description="Disordered" evidence="1">
    <location>
        <begin position="1"/>
        <end position="21"/>
    </location>
</feature>